<sequence>MSSTEPESDTRAFLTGWFRRLTESGFDGAVFAAGLADDIVWTATGHSPISGTCHGRAEYLERIYRPLAERLERWPRPEVLRIMVDGDWGLVEFSGVGGLGRNGTDYSMRYCWLMRVADGAVREVIGYYDQGKVAELFA</sequence>
<evidence type="ECO:0000259" key="1">
    <source>
        <dbReference type="Pfam" id="PF12680"/>
    </source>
</evidence>
<dbReference type="RefSeq" id="WP_205260415.1">
    <property type="nucleotide sequence ID" value="NZ_JAERWK010000010.1"/>
</dbReference>
<comment type="caution">
    <text evidence="2">The sequence shown here is derived from an EMBL/GenBank/DDBJ whole genome shotgun (WGS) entry which is preliminary data.</text>
</comment>
<organism evidence="2 3">
    <name type="scientific">Nakamurella leprariae</name>
    <dbReference type="NCBI Taxonomy" id="2803911"/>
    <lineage>
        <taxon>Bacteria</taxon>
        <taxon>Bacillati</taxon>
        <taxon>Actinomycetota</taxon>
        <taxon>Actinomycetes</taxon>
        <taxon>Nakamurellales</taxon>
        <taxon>Nakamurellaceae</taxon>
        <taxon>Nakamurella</taxon>
    </lineage>
</organism>
<dbReference type="Proteomes" id="UP000663792">
    <property type="component" value="Unassembled WGS sequence"/>
</dbReference>
<protein>
    <submittedName>
        <fullName evidence="2">Nuclear transport factor 2 family protein</fullName>
    </submittedName>
</protein>
<dbReference type="InterPro" id="IPR032710">
    <property type="entry name" value="NTF2-like_dom_sf"/>
</dbReference>
<feature type="domain" description="SnoaL-like" evidence="1">
    <location>
        <begin position="27"/>
        <end position="123"/>
    </location>
</feature>
<dbReference type="PANTHER" id="PTHR41252">
    <property type="entry name" value="BLR2505 PROTEIN"/>
    <property type="match status" value="1"/>
</dbReference>
<gene>
    <name evidence="2" type="ORF">JL106_09375</name>
</gene>
<dbReference type="AlphaFoldDB" id="A0A939BYV5"/>
<dbReference type="InterPro" id="IPR037401">
    <property type="entry name" value="SnoaL-like"/>
</dbReference>
<accession>A0A939BYV5</accession>
<evidence type="ECO:0000313" key="3">
    <source>
        <dbReference type="Proteomes" id="UP000663792"/>
    </source>
</evidence>
<dbReference type="Pfam" id="PF12680">
    <property type="entry name" value="SnoaL_2"/>
    <property type="match status" value="1"/>
</dbReference>
<dbReference type="EMBL" id="JAERWK010000010">
    <property type="protein sequence ID" value="MBM9467485.1"/>
    <property type="molecule type" value="Genomic_DNA"/>
</dbReference>
<dbReference type="Gene3D" id="3.10.450.50">
    <property type="match status" value="1"/>
</dbReference>
<dbReference type="SUPFAM" id="SSF54427">
    <property type="entry name" value="NTF2-like"/>
    <property type="match status" value="1"/>
</dbReference>
<name>A0A939BYV5_9ACTN</name>
<reference evidence="2" key="1">
    <citation type="submission" date="2021-01" db="EMBL/GenBank/DDBJ databases">
        <title>YIM 132084 draft genome.</title>
        <authorList>
            <person name="An D."/>
        </authorList>
    </citation>
    <scope>NUCLEOTIDE SEQUENCE</scope>
    <source>
        <strain evidence="2">YIM 132084</strain>
    </source>
</reference>
<keyword evidence="3" id="KW-1185">Reference proteome</keyword>
<proteinExistence type="predicted"/>
<evidence type="ECO:0000313" key="2">
    <source>
        <dbReference type="EMBL" id="MBM9467485.1"/>
    </source>
</evidence>
<dbReference type="PANTHER" id="PTHR41252:SF1">
    <property type="entry name" value="BLR2505 PROTEIN"/>
    <property type="match status" value="1"/>
</dbReference>